<dbReference type="InterPro" id="IPR013321">
    <property type="entry name" value="Arc_rbn_hlx_hlx"/>
</dbReference>
<dbReference type="InterPro" id="IPR007337">
    <property type="entry name" value="RelB/DinJ"/>
</dbReference>
<sequence>MDTKNNAQIQIRIDAKTKREAKKVFDSLGMDISSAVKLFFRQAINAKNFPCELRDENGLTLAKATILREASLEGGQSKKSFHDGASLIRDALQD</sequence>
<reference evidence="3 4" key="1">
    <citation type="journal article" date="2015" name="Nature">
        <title>rRNA introns, odd ribosomes, and small enigmatic genomes across a large radiation of phyla.</title>
        <authorList>
            <person name="Brown C.T."/>
            <person name="Hug L.A."/>
            <person name="Thomas B.C."/>
            <person name="Sharon I."/>
            <person name="Castelle C.J."/>
            <person name="Singh A."/>
            <person name="Wilkins M.J."/>
            <person name="Williams K.H."/>
            <person name="Banfield J.F."/>
        </authorList>
    </citation>
    <scope>NUCLEOTIDE SEQUENCE [LARGE SCALE GENOMIC DNA]</scope>
</reference>
<gene>
    <name evidence="3" type="ORF">UT42_C0019G0010</name>
</gene>
<comment type="similarity">
    <text evidence="1">Belongs to the RelB/DinJ antitoxin family.</text>
</comment>
<organism evidence="3 4">
    <name type="scientific">Candidatus Falkowbacteria bacterium GW2011_GWA2_39_24</name>
    <dbReference type="NCBI Taxonomy" id="1618634"/>
    <lineage>
        <taxon>Bacteria</taxon>
        <taxon>Candidatus Falkowiibacteriota</taxon>
    </lineage>
</organism>
<dbReference type="Proteomes" id="UP000034048">
    <property type="component" value="Unassembled WGS sequence"/>
</dbReference>
<proteinExistence type="inferred from homology"/>
<accession>A0A0G0NF54</accession>
<comment type="caution">
    <text evidence="3">The sequence shown here is derived from an EMBL/GenBank/DDBJ whole genome shotgun (WGS) entry which is preliminary data.</text>
</comment>
<evidence type="ECO:0000313" key="4">
    <source>
        <dbReference type="Proteomes" id="UP000034048"/>
    </source>
</evidence>
<name>A0A0G0NF54_9BACT</name>
<dbReference type="GO" id="GO:0006351">
    <property type="term" value="P:DNA-templated transcription"/>
    <property type="evidence" value="ECO:0007669"/>
    <property type="project" value="TreeGrafter"/>
</dbReference>
<dbReference type="NCBIfam" id="TIGR02384">
    <property type="entry name" value="RelB_DinJ"/>
    <property type="match status" value="1"/>
</dbReference>
<evidence type="ECO:0000256" key="1">
    <source>
        <dbReference type="ARBA" id="ARBA00010562"/>
    </source>
</evidence>
<dbReference type="PANTHER" id="PTHR38781">
    <property type="entry name" value="ANTITOXIN DINJ-RELATED"/>
    <property type="match status" value="1"/>
</dbReference>
<evidence type="ECO:0000313" key="3">
    <source>
        <dbReference type="EMBL" id="KKR14769.1"/>
    </source>
</evidence>
<dbReference type="Pfam" id="PF04221">
    <property type="entry name" value="RelB"/>
    <property type="match status" value="1"/>
</dbReference>
<dbReference type="Gene3D" id="1.10.1220.10">
    <property type="entry name" value="Met repressor-like"/>
    <property type="match status" value="1"/>
</dbReference>
<dbReference type="AlphaFoldDB" id="A0A0G0NF54"/>
<dbReference type="GO" id="GO:0006355">
    <property type="term" value="P:regulation of DNA-templated transcription"/>
    <property type="evidence" value="ECO:0007669"/>
    <property type="project" value="InterPro"/>
</dbReference>
<dbReference type="PANTHER" id="PTHR38781:SF1">
    <property type="entry name" value="ANTITOXIN DINJ-RELATED"/>
    <property type="match status" value="1"/>
</dbReference>
<protein>
    <submittedName>
        <fullName evidence="3">Addiction module antitoxin, RelB/DinJ family</fullName>
    </submittedName>
</protein>
<evidence type="ECO:0000256" key="2">
    <source>
        <dbReference type="ARBA" id="ARBA00022649"/>
    </source>
</evidence>
<dbReference type="EMBL" id="LBWS01000019">
    <property type="protein sequence ID" value="KKR14769.1"/>
    <property type="molecule type" value="Genomic_DNA"/>
</dbReference>
<keyword evidence="2" id="KW-1277">Toxin-antitoxin system</keyword>